<dbReference type="OrthoDB" id="80352at2157"/>
<comment type="caution">
    <text evidence="2">The sequence shown here is derived from an EMBL/GenBank/DDBJ whole genome shotgun (WGS) entry which is preliminary data.</text>
</comment>
<sequence>MLKGTSVTRIKVLCILEAPEGRRLERDHPDVEVVPAAFDECLNEQGYILSGLGDAGDRLFVTG</sequence>
<feature type="domain" description="Phosphoribosyltransferase" evidence="1">
    <location>
        <begin position="4"/>
        <end position="62"/>
    </location>
</feature>
<dbReference type="InterPro" id="IPR029057">
    <property type="entry name" value="PRTase-like"/>
</dbReference>
<gene>
    <name evidence="2" type="ORF">CUJ86_05500</name>
</gene>
<reference evidence="2 3" key="1">
    <citation type="submission" date="2017-11" db="EMBL/GenBank/DDBJ databases">
        <title>Isolation and Characterization of Methanofollis Species from Methane Seep Offshore SW Taiwan.</title>
        <authorList>
            <person name="Teng N.-H."/>
            <person name="Lai M.-C."/>
            <person name="Chen S.-C."/>
        </authorList>
    </citation>
    <scope>NUCLEOTIDE SEQUENCE [LARGE SCALE GENOMIC DNA]</scope>
    <source>
        <strain evidence="2 3">FWC-SCC2</strain>
    </source>
</reference>
<dbReference type="Proteomes" id="UP000292580">
    <property type="component" value="Unassembled WGS sequence"/>
</dbReference>
<dbReference type="SUPFAM" id="SSF53271">
    <property type="entry name" value="PRTase-like"/>
    <property type="match status" value="1"/>
</dbReference>
<name>A0A483CNW4_9EURY</name>
<protein>
    <recommendedName>
        <fullName evidence="1">Phosphoribosyltransferase domain-containing protein</fullName>
    </recommendedName>
</protein>
<evidence type="ECO:0000259" key="1">
    <source>
        <dbReference type="Pfam" id="PF14681"/>
    </source>
</evidence>
<evidence type="ECO:0000313" key="2">
    <source>
        <dbReference type="EMBL" id="TAJ44752.1"/>
    </source>
</evidence>
<dbReference type="Gene3D" id="3.40.50.2020">
    <property type="match status" value="1"/>
</dbReference>
<dbReference type="Pfam" id="PF14681">
    <property type="entry name" value="UPRTase"/>
    <property type="match status" value="1"/>
</dbReference>
<accession>A0A483CNW4</accession>
<organism evidence="2 3">
    <name type="scientific">Methanofollis fontis</name>
    <dbReference type="NCBI Taxonomy" id="2052832"/>
    <lineage>
        <taxon>Archaea</taxon>
        <taxon>Methanobacteriati</taxon>
        <taxon>Methanobacteriota</taxon>
        <taxon>Stenosarchaea group</taxon>
        <taxon>Methanomicrobia</taxon>
        <taxon>Methanomicrobiales</taxon>
        <taxon>Methanomicrobiaceae</taxon>
        <taxon>Methanofollis</taxon>
    </lineage>
</organism>
<dbReference type="RefSeq" id="WP_130646554.1">
    <property type="nucleotide sequence ID" value="NZ_PGCL01000002.1"/>
</dbReference>
<dbReference type="InterPro" id="IPR000836">
    <property type="entry name" value="PRTase_dom"/>
</dbReference>
<dbReference type="EMBL" id="PGCL01000002">
    <property type="protein sequence ID" value="TAJ44752.1"/>
    <property type="molecule type" value="Genomic_DNA"/>
</dbReference>
<proteinExistence type="predicted"/>
<dbReference type="AlphaFoldDB" id="A0A483CNW4"/>
<evidence type="ECO:0000313" key="3">
    <source>
        <dbReference type="Proteomes" id="UP000292580"/>
    </source>
</evidence>
<keyword evidence="3" id="KW-1185">Reference proteome</keyword>